<dbReference type="PANTHER" id="PTHR23294:SF59">
    <property type="entry name" value="UNC93-LIKE PROTEIN C922.05C"/>
    <property type="match status" value="1"/>
</dbReference>
<accession>A0A3D8RJS3</accession>
<dbReference type="GO" id="GO:0016020">
    <property type="term" value="C:membrane"/>
    <property type="evidence" value="ECO:0007669"/>
    <property type="project" value="UniProtKB-SubCell"/>
</dbReference>
<dbReference type="SUPFAM" id="SSF103473">
    <property type="entry name" value="MFS general substrate transporter"/>
    <property type="match status" value="1"/>
</dbReference>
<name>A0A3D8RJS3_9HELO</name>
<feature type="transmembrane region" description="Helical" evidence="6">
    <location>
        <begin position="85"/>
        <end position="104"/>
    </location>
</feature>
<dbReference type="Proteomes" id="UP000256328">
    <property type="component" value="Unassembled WGS sequence"/>
</dbReference>
<sequence>MSTKEAPVQQLSTWRYNSPYVQTIIVGLVLFCCPGTYLAMTGLGAGGLRADETATADKANIIAYCMFGASGLFSGSLINQIGPKYTLMIGAVGYSIYAGSLWYIDAGDGTWFTLFGGFCLGSTSGLLWGTQGYITTTYPDERQKGKYIATSWVLNATGSLVGAASLLMDPSKVRRNDGRGIADFKPLPWKKEIASLFKTILEPKMTLVTLAIFSSELYLSMTGSFNAFYFNARTRALANLVYWIMQILSALLIAYVCDAAWIGSRRKRAMVAGCLVATVIGGTFIAMLVFLSHNRLDRSGSSRGVDWTDGTSFAGPFVIYIFFGACYPLFQNYHHWLYSTFSNEPHVLARYSGYFKGFQAWGTATAFGIDSHLTPFLTEAAAFFSLMMAGLALSVTSAYLNTTNTNYGKENGVVVPEAFEKISEGPVIVGEEGAVEREASISKQPKQDAEMH</sequence>
<feature type="compositionally biased region" description="Basic and acidic residues" evidence="5">
    <location>
        <begin position="434"/>
        <end position="452"/>
    </location>
</feature>
<feature type="transmembrane region" description="Helical" evidence="6">
    <location>
        <begin position="111"/>
        <end position="129"/>
    </location>
</feature>
<evidence type="ECO:0000256" key="5">
    <source>
        <dbReference type="SAM" id="MobiDB-lite"/>
    </source>
</evidence>
<feature type="transmembrane region" description="Helical" evidence="6">
    <location>
        <begin position="61"/>
        <end position="79"/>
    </location>
</feature>
<dbReference type="InterPro" id="IPR051617">
    <property type="entry name" value="UNC-93-like_regulator"/>
</dbReference>
<proteinExistence type="predicted"/>
<dbReference type="Pfam" id="PF05978">
    <property type="entry name" value="UNC-93"/>
    <property type="match status" value="1"/>
</dbReference>
<feature type="transmembrane region" description="Helical" evidence="6">
    <location>
        <begin position="351"/>
        <end position="369"/>
    </location>
</feature>
<dbReference type="InterPro" id="IPR010291">
    <property type="entry name" value="Ion_channel_UNC-93"/>
</dbReference>
<organism evidence="7 8">
    <name type="scientific">Coleophoma crateriformis</name>
    <dbReference type="NCBI Taxonomy" id="565419"/>
    <lineage>
        <taxon>Eukaryota</taxon>
        <taxon>Fungi</taxon>
        <taxon>Dikarya</taxon>
        <taxon>Ascomycota</taxon>
        <taxon>Pezizomycotina</taxon>
        <taxon>Leotiomycetes</taxon>
        <taxon>Helotiales</taxon>
        <taxon>Dermateaceae</taxon>
        <taxon>Coleophoma</taxon>
    </lineage>
</organism>
<feature type="transmembrane region" description="Helical" evidence="6">
    <location>
        <begin position="381"/>
        <end position="400"/>
    </location>
</feature>
<dbReference type="EMBL" id="PDLN01000010">
    <property type="protein sequence ID" value="RDW74206.1"/>
    <property type="molecule type" value="Genomic_DNA"/>
</dbReference>
<evidence type="ECO:0000313" key="8">
    <source>
        <dbReference type="Proteomes" id="UP000256328"/>
    </source>
</evidence>
<feature type="transmembrane region" description="Helical" evidence="6">
    <location>
        <begin position="311"/>
        <end position="330"/>
    </location>
</feature>
<gene>
    <name evidence="7" type="ORF">BP5796_07648</name>
</gene>
<dbReference type="OrthoDB" id="196103at2759"/>
<dbReference type="Gene3D" id="1.20.1250.20">
    <property type="entry name" value="MFS general substrate transporter like domains"/>
    <property type="match status" value="1"/>
</dbReference>
<comment type="subcellular location">
    <subcellularLocation>
        <location evidence="1">Membrane</location>
        <topology evidence="1">Multi-pass membrane protein</topology>
    </subcellularLocation>
</comment>
<dbReference type="AlphaFoldDB" id="A0A3D8RJS3"/>
<keyword evidence="4 6" id="KW-0472">Membrane</keyword>
<dbReference type="InterPro" id="IPR036259">
    <property type="entry name" value="MFS_trans_sf"/>
</dbReference>
<evidence type="ECO:0000256" key="6">
    <source>
        <dbReference type="SAM" id="Phobius"/>
    </source>
</evidence>
<feature type="transmembrane region" description="Helical" evidence="6">
    <location>
        <begin position="236"/>
        <end position="257"/>
    </location>
</feature>
<reference evidence="7 8" key="1">
    <citation type="journal article" date="2018" name="IMA Fungus">
        <title>IMA Genome-F 9: Draft genome sequence of Annulohypoxylon stygium, Aspergillus mulundensis, Berkeleyomyces basicola (syn. Thielaviopsis basicola), Ceratocystis smalleyi, two Cercospora beticola strains, Coleophoma cylindrospora, Fusarium fracticaudum, Phialophora cf. hyalina, and Morchella septimelata.</title>
        <authorList>
            <person name="Wingfield B.D."/>
            <person name="Bills G.F."/>
            <person name="Dong Y."/>
            <person name="Huang W."/>
            <person name="Nel W.J."/>
            <person name="Swalarsk-Parry B.S."/>
            <person name="Vaghefi N."/>
            <person name="Wilken P.M."/>
            <person name="An Z."/>
            <person name="de Beer Z.W."/>
            <person name="De Vos L."/>
            <person name="Chen L."/>
            <person name="Duong T.A."/>
            <person name="Gao Y."/>
            <person name="Hammerbacher A."/>
            <person name="Kikkert J.R."/>
            <person name="Li Y."/>
            <person name="Li H."/>
            <person name="Li K."/>
            <person name="Li Q."/>
            <person name="Liu X."/>
            <person name="Ma X."/>
            <person name="Naidoo K."/>
            <person name="Pethybridge S.J."/>
            <person name="Sun J."/>
            <person name="Steenkamp E.T."/>
            <person name="van der Nest M.A."/>
            <person name="van Wyk S."/>
            <person name="Wingfield M.J."/>
            <person name="Xiong C."/>
            <person name="Yue Q."/>
            <person name="Zhang X."/>
        </authorList>
    </citation>
    <scope>NUCLEOTIDE SEQUENCE [LARGE SCALE GENOMIC DNA]</scope>
    <source>
        <strain evidence="7 8">BP5796</strain>
    </source>
</reference>
<evidence type="ECO:0000256" key="1">
    <source>
        <dbReference type="ARBA" id="ARBA00004141"/>
    </source>
</evidence>
<keyword evidence="2 6" id="KW-0812">Transmembrane</keyword>
<feature type="region of interest" description="Disordered" evidence="5">
    <location>
        <begin position="433"/>
        <end position="452"/>
    </location>
</feature>
<dbReference type="PANTHER" id="PTHR23294">
    <property type="entry name" value="ET TRANSLATION PRODUCT-RELATED"/>
    <property type="match status" value="1"/>
</dbReference>
<feature type="transmembrane region" description="Helical" evidence="6">
    <location>
        <begin position="207"/>
        <end position="230"/>
    </location>
</feature>
<keyword evidence="8" id="KW-1185">Reference proteome</keyword>
<evidence type="ECO:0000256" key="2">
    <source>
        <dbReference type="ARBA" id="ARBA00022692"/>
    </source>
</evidence>
<feature type="transmembrane region" description="Helical" evidence="6">
    <location>
        <begin position="269"/>
        <end position="291"/>
    </location>
</feature>
<feature type="transmembrane region" description="Helical" evidence="6">
    <location>
        <begin position="20"/>
        <end position="40"/>
    </location>
</feature>
<comment type="caution">
    <text evidence="7">The sequence shown here is derived from an EMBL/GenBank/DDBJ whole genome shotgun (WGS) entry which is preliminary data.</text>
</comment>
<feature type="transmembrane region" description="Helical" evidence="6">
    <location>
        <begin position="149"/>
        <end position="168"/>
    </location>
</feature>
<evidence type="ECO:0000256" key="3">
    <source>
        <dbReference type="ARBA" id="ARBA00022989"/>
    </source>
</evidence>
<evidence type="ECO:0000313" key="7">
    <source>
        <dbReference type="EMBL" id="RDW74206.1"/>
    </source>
</evidence>
<protein>
    <submittedName>
        <fullName evidence="7">Uncharacterized protein</fullName>
    </submittedName>
</protein>
<evidence type="ECO:0000256" key="4">
    <source>
        <dbReference type="ARBA" id="ARBA00023136"/>
    </source>
</evidence>
<keyword evidence="3 6" id="KW-1133">Transmembrane helix</keyword>